<gene>
    <name evidence="1" type="ORF">CLEI1391_LOCUS2825</name>
</gene>
<dbReference type="AlphaFoldDB" id="A0A7S0R666"/>
<name>A0A7S0R666_9CHLO</name>
<sequence length="99" mass="10466">MSAGACSARVPRSRGCTQAAHEHLSEGSQARAAILALLWPMAAADSHLFVEAAGPGNLEWVAAMLPHRLPADALQKALEEAASQGHGDVCRALRAWMLR</sequence>
<proteinExistence type="predicted"/>
<reference evidence="1" key="1">
    <citation type="submission" date="2021-01" db="EMBL/GenBank/DDBJ databases">
        <authorList>
            <person name="Corre E."/>
            <person name="Pelletier E."/>
            <person name="Niang G."/>
            <person name="Scheremetjew M."/>
            <person name="Finn R."/>
            <person name="Kale V."/>
            <person name="Holt S."/>
            <person name="Cochrane G."/>
            <person name="Meng A."/>
            <person name="Brown T."/>
            <person name="Cohen L."/>
        </authorList>
    </citation>
    <scope>NUCLEOTIDE SEQUENCE</scope>
    <source>
        <strain evidence="1">SAG 11-49</strain>
    </source>
</reference>
<dbReference type="EMBL" id="HBFB01005096">
    <property type="protein sequence ID" value="CAD8667988.1"/>
    <property type="molecule type" value="Transcribed_RNA"/>
</dbReference>
<accession>A0A7S0R666</accession>
<evidence type="ECO:0000313" key="1">
    <source>
        <dbReference type="EMBL" id="CAD8667988.1"/>
    </source>
</evidence>
<organism evidence="1">
    <name type="scientific">Chlamydomonas leiostraca</name>
    <dbReference type="NCBI Taxonomy" id="1034604"/>
    <lineage>
        <taxon>Eukaryota</taxon>
        <taxon>Viridiplantae</taxon>
        <taxon>Chlorophyta</taxon>
        <taxon>core chlorophytes</taxon>
        <taxon>Chlorophyceae</taxon>
        <taxon>CS clade</taxon>
        <taxon>Chlamydomonadales</taxon>
        <taxon>Chlamydomonadaceae</taxon>
        <taxon>Chlamydomonas</taxon>
    </lineage>
</organism>
<protein>
    <submittedName>
        <fullName evidence="1">Uncharacterized protein</fullName>
    </submittedName>
</protein>